<protein>
    <recommendedName>
        <fullName evidence="3">DUF2442 domain-containing protein</fullName>
    </recommendedName>
</protein>
<reference evidence="1" key="1">
    <citation type="journal article" date="2021" name="PeerJ">
        <title>Extensive microbial diversity within the chicken gut microbiome revealed by metagenomics and culture.</title>
        <authorList>
            <person name="Gilroy R."/>
            <person name="Ravi A."/>
            <person name="Getino M."/>
            <person name="Pursley I."/>
            <person name="Horton D.L."/>
            <person name="Alikhan N.F."/>
            <person name="Baker D."/>
            <person name="Gharbi K."/>
            <person name="Hall N."/>
            <person name="Watson M."/>
            <person name="Adriaenssens E.M."/>
            <person name="Foster-Nyarko E."/>
            <person name="Jarju S."/>
            <person name="Secka A."/>
            <person name="Antonio M."/>
            <person name="Oren A."/>
            <person name="Chaudhuri R.R."/>
            <person name="La Ragione R."/>
            <person name="Hildebrand F."/>
            <person name="Pallen M.J."/>
        </authorList>
    </citation>
    <scope>NUCLEOTIDE SEQUENCE</scope>
    <source>
        <strain evidence="1">ChiGjej2B2-7701</strain>
    </source>
</reference>
<dbReference type="EMBL" id="DYVF01000043">
    <property type="protein sequence ID" value="HJG31081.1"/>
    <property type="molecule type" value="Genomic_DNA"/>
</dbReference>
<dbReference type="AlphaFoldDB" id="A0A921IQ32"/>
<organism evidence="1 2">
    <name type="scientific">Collinsella ihumii</name>
    <dbReference type="NCBI Taxonomy" id="1720204"/>
    <lineage>
        <taxon>Bacteria</taxon>
        <taxon>Bacillati</taxon>
        <taxon>Actinomycetota</taxon>
        <taxon>Coriobacteriia</taxon>
        <taxon>Coriobacteriales</taxon>
        <taxon>Coriobacteriaceae</taxon>
        <taxon>Collinsella</taxon>
    </lineage>
</organism>
<evidence type="ECO:0000313" key="2">
    <source>
        <dbReference type="Proteomes" id="UP000746751"/>
    </source>
</evidence>
<gene>
    <name evidence="1" type="ORF">K8U80_06755</name>
</gene>
<dbReference type="Proteomes" id="UP000746751">
    <property type="component" value="Unassembled WGS sequence"/>
</dbReference>
<dbReference type="SUPFAM" id="SSF143880">
    <property type="entry name" value="NE0471 N-terminal domain-like"/>
    <property type="match status" value="1"/>
</dbReference>
<evidence type="ECO:0000313" key="1">
    <source>
        <dbReference type="EMBL" id="HJG31081.1"/>
    </source>
</evidence>
<comment type="caution">
    <text evidence="1">The sequence shown here is derived from an EMBL/GenBank/DDBJ whole genome shotgun (WGS) entry which is preliminary data.</text>
</comment>
<proteinExistence type="predicted"/>
<evidence type="ECO:0008006" key="3">
    <source>
        <dbReference type="Google" id="ProtNLM"/>
    </source>
</evidence>
<sequence>MENPGYFSLVSIENGTASWPNGADMAPERLYTDCDAA</sequence>
<reference evidence="1" key="2">
    <citation type="submission" date="2021-09" db="EMBL/GenBank/DDBJ databases">
        <authorList>
            <person name="Gilroy R."/>
        </authorList>
    </citation>
    <scope>NUCLEOTIDE SEQUENCE</scope>
    <source>
        <strain evidence="1">ChiGjej2B2-7701</strain>
    </source>
</reference>
<name>A0A921IQ32_9ACTN</name>
<dbReference type="InterPro" id="IPR036782">
    <property type="entry name" value="NE0471-like_N"/>
</dbReference>
<accession>A0A921IQ32</accession>